<dbReference type="AlphaFoldDB" id="A0A1H4VJ55"/>
<dbReference type="Proteomes" id="UP000182241">
    <property type="component" value="Unassembled WGS sequence"/>
</dbReference>
<dbReference type="EMBL" id="FNSA01000003">
    <property type="protein sequence ID" value="SEC80618.1"/>
    <property type="molecule type" value="Genomic_DNA"/>
</dbReference>
<evidence type="ECO:0000313" key="2">
    <source>
        <dbReference type="Proteomes" id="UP000182241"/>
    </source>
</evidence>
<protein>
    <submittedName>
        <fullName evidence="1">Uncharacterized protein</fullName>
    </submittedName>
</protein>
<dbReference type="STRING" id="57704.SAMN04489793_3235"/>
<organism evidence="1 2">
    <name type="scientific">Tsukamurella tyrosinosolvens</name>
    <dbReference type="NCBI Taxonomy" id="57704"/>
    <lineage>
        <taxon>Bacteria</taxon>
        <taxon>Bacillati</taxon>
        <taxon>Actinomycetota</taxon>
        <taxon>Actinomycetes</taxon>
        <taxon>Mycobacteriales</taxon>
        <taxon>Tsukamurellaceae</taxon>
        <taxon>Tsukamurella</taxon>
    </lineage>
</organism>
<dbReference type="RefSeq" id="WP_068742774.1">
    <property type="nucleotide sequence ID" value="NZ_FNSA01000003.1"/>
</dbReference>
<proteinExistence type="predicted"/>
<evidence type="ECO:0000313" key="1">
    <source>
        <dbReference type="EMBL" id="SEC80618.1"/>
    </source>
</evidence>
<reference evidence="2" key="1">
    <citation type="submission" date="2016-10" db="EMBL/GenBank/DDBJ databases">
        <authorList>
            <person name="Varghese N."/>
            <person name="Submissions S."/>
        </authorList>
    </citation>
    <scope>NUCLEOTIDE SEQUENCE [LARGE SCALE GENOMIC DNA]</scope>
    <source>
        <strain evidence="2">DSM 44234</strain>
    </source>
</reference>
<accession>A0A1H4VJ55</accession>
<name>A0A1H4VJ55_TSUTY</name>
<sequence>MATFTRTLLVRRFVRAADDATARHKAHHGLTLAARAIDEPYASIASIGIDSVGAAPVDGEPGVWEVEFSVLAQLTSFDALTATEAAARLVTIDPGAANDDVYESEFSVVDDGVSRLPLAG</sequence>
<gene>
    <name evidence="1" type="ORF">SAMN04489793_3235</name>
</gene>
<keyword evidence="2" id="KW-1185">Reference proteome</keyword>